<dbReference type="EMBL" id="JAULSX010000012">
    <property type="protein sequence ID" value="KAK3485001.1"/>
    <property type="molecule type" value="Genomic_DNA"/>
</dbReference>
<proteinExistence type="predicted"/>
<dbReference type="RefSeq" id="XP_062688027.1">
    <property type="nucleotide sequence ID" value="XM_062837907.1"/>
</dbReference>
<comment type="caution">
    <text evidence="6">The sequence shown here is derived from an EMBL/GenBank/DDBJ whole genome shotgun (WGS) entry which is preliminary data.</text>
</comment>
<evidence type="ECO:0000259" key="5">
    <source>
        <dbReference type="SMART" id="SM00983"/>
    </source>
</evidence>
<evidence type="ECO:0000256" key="3">
    <source>
        <dbReference type="ARBA" id="ARBA00022777"/>
    </source>
</evidence>
<accession>A0AAJ0HY75</accession>
<dbReference type="GO" id="GO:0006772">
    <property type="term" value="P:thiamine metabolic process"/>
    <property type="evidence" value="ECO:0007669"/>
    <property type="project" value="InterPro"/>
</dbReference>
<dbReference type="InterPro" id="IPR007373">
    <property type="entry name" value="Thiamin_PyroPKinase_B1-bd"/>
</dbReference>
<dbReference type="SUPFAM" id="SSF63862">
    <property type="entry name" value="Thiamin pyrophosphokinase, substrate-binding domain"/>
    <property type="match status" value="1"/>
</dbReference>
<reference evidence="6 7" key="1">
    <citation type="journal article" date="2023" name="Mol. Phylogenet. Evol.">
        <title>Genome-scale phylogeny and comparative genomics of the fungal order Sordariales.</title>
        <authorList>
            <person name="Hensen N."/>
            <person name="Bonometti L."/>
            <person name="Westerberg I."/>
            <person name="Brannstrom I.O."/>
            <person name="Guillou S."/>
            <person name="Cros-Aarteil S."/>
            <person name="Calhoun S."/>
            <person name="Haridas S."/>
            <person name="Kuo A."/>
            <person name="Mondo S."/>
            <person name="Pangilinan J."/>
            <person name="Riley R."/>
            <person name="LaButti K."/>
            <person name="Andreopoulos B."/>
            <person name="Lipzen A."/>
            <person name="Chen C."/>
            <person name="Yan M."/>
            <person name="Daum C."/>
            <person name="Ng V."/>
            <person name="Clum A."/>
            <person name="Steindorff A."/>
            <person name="Ohm R.A."/>
            <person name="Martin F."/>
            <person name="Silar P."/>
            <person name="Natvig D.O."/>
            <person name="Lalanne C."/>
            <person name="Gautier V."/>
            <person name="Ament-Velasquez S.L."/>
            <person name="Kruys A."/>
            <person name="Hutchinson M.I."/>
            <person name="Powell A.J."/>
            <person name="Barry K."/>
            <person name="Miller A.N."/>
            <person name="Grigoriev I.V."/>
            <person name="Debuchy R."/>
            <person name="Gladieux P."/>
            <person name="Hiltunen Thoren M."/>
            <person name="Johannesson H."/>
        </authorList>
    </citation>
    <scope>NUCLEOTIDE SEQUENCE [LARGE SCALE GENOMIC DNA]</scope>
    <source>
        <strain evidence="6 7">FGSC 10403</strain>
    </source>
</reference>
<dbReference type="InterPro" id="IPR036759">
    <property type="entry name" value="TPK_catalytic_sf"/>
</dbReference>
<keyword evidence="2" id="KW-0547">Nucleotide-binding</keyword>
<dbReference type="NCBIfam" id="TIGR01378">
    <property type="entry name" value="thi_PPkinase"/>
    <property type="match status" value="1"/>
</dbReference>
<keyword evidence="1" id="KW-0808">Transferase</keyword>
<dbReference type="InterPro" id="IPR006282">
    <property type="entry name" value="Thi_PPkinase"/>
</dbReference>
<keyword evidence="3" id="KW-0418">Kinase</keyword>
<dbReference type="GO" id="GO:0016301">
    <property type="term" value="F:kinase activity"/>
    <property type="evidence" value="ECO:0007669"/>
    <property type="project" value="UniProtKB-KW"/>
</dbReference>
<dbReference type="GO" id="GO:0005524">
    <property type="term" value="F:ATP binding"/>
    <property type="evidence" value="ECO:0007669"/>
    <property type="project" value="UniProtKB-KW"/>
</dbReference>
<protein>
    <submittedName>
        <fullName evidence="6">Thiamine pyrophosphokinase</fullName>
    </submittedName>
</protein>
<evidence type="ECO:0000256" key="2">
    <source>
        <dbReference type="ARBA" id="ARBA00022741"/>
    </source>
</evidence>
<evidence type="ECO:0000313" key="7">
    <source>
        <dbReference type="Proteomes" id="UP001285908"/>
    </source>
</evidence>
<dbReference type="GO" id="GO:0030975">
    <property type="term" value="F:thiamine binding"/>
    <property type="evidence" value="ECO:0007669"/>
    <property type="project" value="InterPro"/>
</dbReference>
<keyword evidence="7" id="KW-1185">Reference proteome</keyword>
<dbReference type="PANTHER" id="PTHR13622">
    <property type="entry name" value="THIAMIN PYROPHOSPHOKINASE"/>
    <property type="match status" value="1"/>
</dbReference>
<organism evidence="6 7">
    <name type="scientific">Neurospora hispaniola</name>
    <dbReference type="NCBI Taxonomy" id="588809"/>
    <lineage>
        <taxon>Eukaryota</taxon>
        <taxon>Fungi</taxon>
        <taxon>Dikarya</taxon>
        <taxon>Ascomycota</taxon>
        <taxon>Pezizomycotina</taxon>
        <taxon>Sordariomycetes</taxon>
        <taxon>Sordariomycetidae</taxon>
        <taxon>Sordariales</taxon>
        <taxon>Sordariaceae</taxon>
        <taxon>Neurospora</taxon>
    </lineage>
</organism>
<dbReference type="AlphaFoldDB" id="A0AAJ0HY75"/>
<sequence length="370" mass="41127">MLGFGLKFIPTKLPLINRIFISFHVSRCRTVTALPDLTFTTTRGTQLFQLNNYRGRAIHSNETMGTTNGATKTTGALDEGHIFEWYPLDLVRDYEQQKQHDHHNGQLHNGSNGTTHKPEQFALVVLNQPLTHLGLVKRLWKNASIRVAADGGANCLYDVAGKNGDHDFDDLTAIIGDLDSLTTETRTYFTTHSSSPTASQTAIIHEPSQYSTDFAKSVDYLRGPSCSKPDAPPPDIVAIGGLGGRVDQGLSQLHHLYLFQSSPTYADGRMYLFSGESLTFLLKSGTHRIRVREPGQANQPEKDVFAKWVGILPVKEPSRIWTKGLEWDVEDWPTEFGGQVSTSNHVLPETEVVEVRATKDVLFTIALRDL</sequence>
<dbReference type="GO" id="GO:0009229">
    <property type="term" value="P:thiamine diphosphate biosynthetic process"/>
    <property type="evidence" value="ECO:0007669"/>
    <property type="project" value="InterPro"/>
</dbReference>
<dbReference type="SMART" id="SM00983">
    <property type="entry name" value="TPK_B1_binding"/>
    <property type="match status" value="1"/>
</dbReference>
<evidence type="ECO:0000313" key="6">
    <source>
        <dbReference type="EMBL" id="KAK3485001.1"/>
    </source>
</evidence>
<evidence type="ECO:0000256" key="1">
    <source>
        <dbReference type="ARBA" id="ARBA00022679"/>
    </source>
</evidence>
<dbReference type="Gene3D" id="3.40.50.10240">
    <property type="entry name" value="Thiamin pyrophosphokinase, catalytic domain"/>
    <property type="match status" value="1"/>
</dbReference>
<dbReference type="InterPro" id="IPR007371">
    <property type="entry name" value="TPK_catalytic"/>
</dbReference>
<feature type="domain" description="Thiamin pyrophosphokinase thiamin-binding" evidence="5">
    <location>
        <begin position="285"/>
        <end position="361"/>
    </location>
</feature>
<dbReference type="PANTHER" id="PTHR13622:SF8">
    <property type="entry name" value="THIAMIN PYROPHOSPHOKINASE 1"/>
    <property type="match status" value="1"/>
</dbReference>
<dbReference type="Pfam" id="PF04265">
    <property type="entry name" value="TPK_B1_binding"/>
    <property type="match status" value="1"/>
</dbReference>
<dbReference type="Proteomes" id="UP001285908">
    <property type="component" value="Unassembled WGS sequence"/>
</dbReference>
<dbReference type="Pfam" id="PF04263">
    <property type="entry name" value="TPK_catalytic"/>
    <property type="match status" value="1"/>
</dbReference>
<gene>
    <name evidence="6" type="ORF">B0T23DRAFT_390956</name>
</gene>
<keyword evidence="4" id="KW-0067">ATP-binding</keyword>
<dbReference type="GO" id="GO:0004788">
    <property type="term" value="F:thiamine diphosphokinase activity"/>
    <property type="evidence" value="ECO:0007669"/>
    <property type="project" value="InterPro"/>
</dbReference>
<evidence type="ECO:0000256" key="4">
    <source>
        <dbReference type="ARBA" id="ARBA00022840"/>
    </source>
</evidence>
<dbReference type="InterPro" id="IPR036371">
    <property type="entry name" value="TPK_B1-bd_sf"/>
</dbReference>
<dbReference type="SUPFAM" id="SSF63999">
    <property type="entry name" value="Thiamin pyrophosphokinase, catalytic domain"/>
    <property type="match status" value="1"/>
</dbReference>
<name>A0AAJ0HY75_9PEZI</name>
<dbReference type="GeneID" id="87875529"/>
<dbReference type="CDD" id="cd07995">
    <property type="entry name" value="TPK"/>
    <property type="match status" value="1"/>
</dbReference>